<proteinExistence type="predicted"/>
<protein>
    <submittedName>
        <fullName evidence="1">Uncharacterized protein</fullName>
    </submittedName>
</protein>
<keyword evidence="2" id="KW-1185">Reference proteome</keyword>
<accession>A0ABQ1ER03</accession>
<evidence type="ECO:0000313" key="2">
    <source>
        <dbReference type="Proteomes" id="UP000615455"/>
    </source>
</evidence>
<organism evidence="1 2">
    <name type="scientific">Paenibacillus marchantiophytorum</name>
    <dbReference type="NCBI Taxonomy" id="1619310"/>
    <lineage>
        <taxon>Bacteria</taxon>
        <taxon>Bacillati</taxon>
        <taxon>Bacillota</taxon>
        <taxon>Bacilli</taxon>
        <taxon>Bacillales</taxon>
        <taxon>Paenibacillaceae</taxon>
        <taxon>Paenibacillus</taxon>
    </lineage>
</organism>
<dbReference type="Proteomes" id="UP000615455">
    <property type="component" value="Unassembled WGS sequence"/>
</dbReference>
<dbReference type="EMBL" id="BMHE01000013">
    <property type="protein sequence ID" value="GFZ82181.1"/>
    <property type="molecule type" value="Genomic_DNA"/>
</dbReference>
<reference evidence="2" key="1">
    <citation type="journal article" date="2019" name="Int. J. Syst. Evol. Microbiol.">
        <title>The Global Catalogue of Microorganisms (GCM) 10K type strain sequencing project: providing services to taxonomists for standard genome sequencing and annotation.</title>
        <authorList>
            <consortium name="The Broad Institute Genomics Platform"/>
            <consortium name="The Broad Institute Genome Sequencing Center for Infectious Disease"/>
            <person name="Wu L."/>
            <person name="Ma J."/>
        </authorList>
    </citation>
    <scope>NUCLEOTIDE SEQUENCE [LARGE SCALE GENOMIC DNA]</scope>
    <source>
        <strain evidence="2">CGMCC 1.15043</strain>
    </source>
</reference>
<dbReference type="RefSeq" id="WP_189012654.1">
    <property type="nucleotide sequence ID" value="NZ_BMHE01000013.1"/>
</dbReference>
<gene>
    <name evidence="1" type="ORF">GCM10008018_29930</name>
</gene>
<evidence type="ECO:0000313" key="1">
    <source>
        <dbReference type="EMBL" id="GFZ82181.1"/>
    </source>
</evidence>
<comment type="caution">
    <text evidence="1">The sequence shown here is derived from an EMBL/GenBank/DDBJ whole genome shotgun (WGS) entry which is preliminary data.</text>
</comment>
<sequence>MLDIQLAKPVMENEEGMNHLWVQFPLADFMKTELAEVSIQLPDGLYRSPNLNGYKENMSKLILVNLERDKDVLIEIYTQSAINIGEAAITVGLRYTNCLNNIKEIHHSIPIHFVHEDESEHLAVNDQVIGRLKELLSPIPQDKVDFLSVQSKIMEIRHNEYSYLEKKYRVDC</sequence>
<name>A0ABQ1ER03_9BACL</name>